<evidence type="ECO:0000313" key="10">
    <source>
        <dbReference type="Proteomes" id="UP000595564"/>
    </source>
</evidence>
<evidence type="ECO:0000256" key="7">
    <source>
        <dbReference type="RuleBase" id="RU363032"/>
    </source>
</evidence>
<accession>A0A7R6SZ62</accession>
<evidence type="ECO:0000256" key="6">
    <source>
        <dbReference type="ARBA" id="ARBA00023136"/>
    </source>
</evidence>
<organism evidence="9 10">
    <name type="scientific">Thermotomaculum hydrothermale</name>
    <dbReference type="NCBI Taxonomy" id="981385"/>
    <lineage>
        <taxon>Bacteria</taxon>
        <taxon>Pseudomonadati</taxon>
        <taxon>Acidobacteriota</taxon>
        <taxon>Holophagae</taxon>
        <taxon>Thermotomaculales</taxon>
        <taxon>Thermotomaculaceae</taxon>
        <taxon>Thermotomaculum</taxon>
    </lineage>
</organism>
<dbReference type="SUPFAM" id="SSF161098">
    <property type="entry name" value="MetI-like"/>
    <property type="match status" value="1"/>
</dbReference>
<dbReference type="KEGG" id="thyd:TTHT_1971"/>
<feature type="transmembrane region" description="Helical" evidence="7">
    <location>
        <begin position="131"/>
        <end position="157"/>
    </location>
</feature>
<dbReference type="EMBL" id="AP017470">
    <property type="protein sequence ID" value="BBB33415.1"/>
    <property type="molecule type" value="Genomic_DNA"/>
</dbReference>
<evidence type="ECO:0000256" key="4">
    <source>
        <dbReference type="ARBA" id="ARBA00022692"/>
    </source>
</evidence>
<feature type="transmembrane region" description="Helical" evidence="7">
    <location>
        <begin position="227"/>
        <end position="253"/>
    </location>
</feature>
<dbReference type="GO" id="GO:0005886">
    <property type="term" value="C:plasma membrane"/>
    <property type="evidence" value="ECO:0007669"/>
    <property type="project" value="UniProtKB-SubCell"/>
</dbReference>
<feature type="transmembrane region" description="Helical" evidence="7">
    <location>
        <begin position="9"/>
        <end position="30"/>
    </location>
</feature>
<dbReference type="InterPro" id="IPR000515">
    <property type="entry name" value="MetI-like"/>
</dbReference>
<keyword evidence="6 7" id="KW-0472">Membrane</keyword>
<dbReference type="AlphaFoldDB" id="A0A7R6SZ62"/>
<reference evidence="9 10" key="1">
    <citation type="journal article" date="2012" name="Extremophiles">
        <title>Thermotomaculum hydrothermale gen. nov., sp. nov., a novel heterotrophic thermophile within the phylum Acidobacteria from a deep-sea hydrothermal vent chimney in the Southern Okinawa Trough.</title>
        <authorList>
            <person name="Izumi H."/>
            <person name="Nunoura T."/>
            <person name="Miyazaki M."/>
            <person name="Mino S."/>
            <person name="Toki T."/>
            <person name="Takai K."/>
            <person name="Sako Y."/>
            <person name="Sawabe T."/>
            <person name="Nakagawa S."/>
        </authorList>
    </citation>
    <scope>NUCLEOTIDE SEQUENCE [LARGE SCALE GENOMIC DNA]</scope>
    <source>
        <strain evidence="9 10">AC55</strain>
    </source>
</reference>
<keyword evidence="10" id="KW-1185">Reference proteome</keyword>
<comment type="subcellular location">
    <subcellularLocation>
        <location evidence="1 7">Cell membrane</location>
        <topology evidence="1 7">Multi-pass membrane protein</topology>
    </subcellularLocation>
</comment>
<dbReference type="Proteomes" id="UP000595564">
    <property type="component" value="Chromosome"/>
</dbReference>
<keyword evidence="2 7" id="KW-0813">Transport</keyword>
<keyword evidence="5 7" id="KW-1133">Transmembrane helix</keyword>
<evidence type="ECO:0000313" key="9">
    <source>
        <dbReference type="EMBL" id="BBB33415.1"/>
    </source>
</evidence>
<sequence length="310" mass="34810">MIEYAIKRIIFSIPTVLAVVLIVFMLIHLAPGNPVDILVGENASSVMKTRIVKEYALDKPIITQAAFFLKNVFVNGGGNSIYYNKPCFSVIKSKFKNTLFLGIVAFLIAILLSFSLSFLSVRFHKGIIDKVIVFFATIGMSIPSFWLGILLLLAFSVKLKIFPVSGTGGFYHVFLPALTLSFPMGSYLIHIFRNELLNQIDKRFTVALKTRGIREYLIFFKHIVKNALIPVVTVLFLQLGFLLTGAIITETIFSWDGIGLLLIKAINIRDYPLVQSLAIFIAIVYIYSNLIGDFLIGVLDRRVSFEKRDL</sequence>
<feature type="domain" description="ABC transmembrane type-1" evidence="8">
    <location>
        <begin position="95"/>
        <end position="292"/>
    </location>
</feature>
<keyword evidence="4 7" id="KW-0812">Transmembrane</keyword>
<feature type="transmembrane region" description="Helical" evidence="7">
    <location>
        <begin position="169"/>
        <end position="192"/>
    </location>
</feature>
<dbReference type="Pfam" id="PF00528">
    <property type="entry name" value="BPD_transp_1"/>
    <property type="match status" value="1"/>
</dbReference>
<dbReference type="PANTHER" id="PTHR43163">
    <property type="entry name" value="DIPEPTIDE TRANSPORT SYSTEM PERMEASE PROTEIN DPPB-RELATED"/>
    <property type="match status" value="1"/>
</dbReference>
<evidence type="ECO:0000256" key="2">
    <source>
        <dbReference type="ARBA" id="ARBA00022448"/>
    </source>
</evidence>
<feature type="transmembrane region" description="Helical" evidence="7">
    <location>
        <begin position="273"/>
        <end position="299"/>
    </location>
</feature>
<dbReference type="CDD" id="cd06261">
    <property type="entry name" value="TM_PBP2"/>
    <property type="match status" value="1"/>
</dbReference>
<dbReference type="InterPro" id="IPR035906">
    <property type="entry name" value="MetI-like_sf"/>
</dbReference>
<feature type="transmembrane region" description="Helical" evidence="7">
    <location>
        <begin position="99"/>
        <end position="119"/>
    </location>
</feature>
<name>A0A7R6SZ62_9BACT</name>
<dbReference type="InterPro" id="IPR045621">
    <property type="entry name" value="BPD_transp_1_N"/>
</dbReference>
<gene>
    <name evidence="9" type="ORF">TTHT_1971</name>
</gene>
<evidence type="ECO:0000256" key="1">
    <source>
        <dbReference type="ARBA" id="ARBA00004651"/>
    </source>
</evidence>
<proteinExistence type="inferred from homology"/>
<evidence type="ECO:0000256" key="3">
    <source>
        <dbReference type="ARBA" id="ARBA00022475"/>
    </source>
</evidence>
<keyword evidence="3" id="KW-1003">Cell membrane</keyword>
<dbReference type="PROSITE" id="PS50928">
    <property type="entry name" value="ABC_TM1"/>
    <property type="match status" value="1"/>
</dbReference>
<dbReference type="Pfam" id="PF19300">
    <property type="entry name" value="BPD_transp_1_N"/>
    <property type="match status" value="1"/>
</dbReference>
<comment type="similarity">
    <text evidence="7">Belongs to the binding-protein-dependent transport system permease family.</text>
</comment>
<evidence type="ECO:0000259" key="8">
    <source>
        <dbReference type="PROSITE" id="PS50928"/>
    </source>
</evidence>
<protein>
    <submittedName>
        <fullName evidence="9">Peptide/nickel transport system permease protein</fullName>
    </submittedName>
</protein>
<dbReference type="RefSeq" id="WP_201327724.1">
    <property type="nucleotide sequence ID" value="NZ_AP017470.1"/>
</dbReference>
<dbReference type="Gene3D" id="1.10.3720.10">
    <property type="entry name" value="MetI-like"/>
    <property type="match status" value="1"/>
</dbReference>
<dbReference type="PANTHER" id="PTHR43163:SF6">
    <property type="entry name" value="DIPEPTIDE TRANSPORT SYSTEM PERMEASE PROTEIN DPPB-RELATED"/>
    <property type="match status" value="1"/>
</dbReference>
<dbReference type="GO" id="GO:0055085">
    <property type="term" value="P:transmembrane transport"/>
    <property type="evidence" value="ECO:0007669"/>
    <property type="project" value="InterPro"/>
</dbReference>
<evidence type="ECO:0000256" key="5">
    <source>
        <dbReference type="ARBA" id="ARBA00022989"/>
    </source>
</evidence>